<organism evidence="2 3">
    <name type="scientific">Alternaria dauci</name>
    <dbReference type="NCBI Taxonomy" id="48095"/>
    <lineage>
        <taxon>Eukaryota</taxon>
        <taxon>Fungi</taxon>
        <taxon>Dikarya</taxon>
        <taxon>Ascomycota</taxon>
        <taxon>Pezizomycotina</taxon>
        <taxon>Dothideomycetes</taxon>
        <taxon>Pleosporomycetidae</taxon>
        <taxon>Pleosporales</taxon>
        <taxon>Pleosporineae</taxon>
        <taxon>Pleosporaceae</taxon>
        <taxon>Alternaria</taxon>
        <taxon>Alternaria sect. Porri</taxon>
    </lineage>
</organism>
<feature type="compositionally biased region" description="Basic and acidic residues" evidence="1">
    <location>
        <begin position="125"/>
        <end position="159"/>
    </location>
</feature>
<evidence type="ECO:0000313" key="3">
    <source>
        <dbReference type="Proteomes" id="UP001578633"/>
    </source>
</evidence>
<dbReference type="InterPro" id="IPR053203">
    <property type="entry name" value="Cisplatin_resist-associated"/>
</dbReference>
<feature type="region of interest" description="Disordered" evidence="1">
    <location>
        <begin position="62"/>
        <end position="169"/>
    </location>
</feature>
<comment type="caution">
    <text evidence="2">The sequence shown here is derived from an EMBL/GenBank/DDBJ whole genome shotgun (WGS) entry which is preliminary data.</text>
</comment>
<dbReference type="PANTHER" id="PTHR34693">
    <property type="entry name" value="PROTEIN PAR32"/>
    <property type="match status" value="1"/>
</dbReference>
<dbReference type="InterPro" id="IPR022024">
    <property type="entry name" value="DUF3602"/>
</dbReference>
<dbReference type="RefSeq" id="XP_069305202.1">
    <property type="nucleotide sequence ID" value="XM_069453209.1"/>
</dbReference>
<dbReference type="PANTHER" id="PTHR34693:SF3">
    <property type="match status" value="1"/>
</dbReference>
<name>A0ABR3UDS1_9PLEO</name>
<proteinExistence type="predicted"/>
<dbReference type="Proteomes" id="UP001578633">
    <property type="component" value="Chromosome 6"/>
</dbReference>
<dbReference type="GeneID" id="96086756"/>
<accession>A0ABR3UDS1</accession>
<protein>
    <recommendedName>
        <fullName evidence="4">Dehydrin</fullName>
    </recommendedName>
</protein>
<keyword evidence="3" id="KW-1185">Reference proteome</keyword>
<evidence type="ECO:0008006" key="4">
    <source>
        <dbReference type="Google" id="ProtNLM"/>
    </source>
</evidence>
<reference evidence="2 3" key="1">
    <citation type="submission" date="2024-09" db="EMBL/GenBank/DDBJ databases">
        <title>T2T genomes of carrot and Alternaria dauci and their utility for understanding host-pathogen interaction during carrot leaf blight disease.</title>
        <authorList>
            <person name="Liu W."/>
            <person name="Xu S."/>
            <person name="Ou C."/>
            <person name="Liu X."/>
            <person name="Zhuang F."/>
            <person name="Deng X.W."/>
        </authorList>
    </citation>
    <scope>NUCLEOTIDE SEQUENCE [LARGE SCALE GENOMIC DNA]</scope>
    <source>
        <strain evidence="2 3">A2016</strain>
    </source>
</reference>
<gene>
    <name evidence="2" type="ORF">ACET3X_006434</name>
</gene>
<feature type="region of interest" description="Disordered" evidence="1">
    <location>
        <begin position="29"/>
        <end position="48"/>
    </location>
</feature>
<dbReference type="Pfam" id="PF12223">
    <property type="entry name" value="DUF3602"/>
    <property type="match status" value="1"/>
</dbReference>
<dbReference type="EMBL" id="JBHGVX010000006">
    <property type="protein sequence ID" value="KAL1794618.1"/>
    <property type="molecule type" value="Genomic_DNA"/>
</dbReference>
<evidence type="ECO:0000313" key="2">
    <source>
        <dbReference type="EMBL" id="KAL1794618.1"/>
    </source>
</evidence>
<evidence type="ECO:0000256" key="1">
    <source>
        <dbReference type="SAM" id="MobiDB-lite"/>
    </source>
</evidence>
<sequence length="169" mass="18189">MEIYDGKKKYKRLETTFVFQITATSYDSKMTSTPIHSTGRGGAGNIGPDTNVYTDGGLVREGVQGESLDGDFSTGRGGAGNIGKSPRVGPQSDEGRRSVDMVPEINQRNAQDEFHTGRGGAGNVYKEKHGGHSSSPDRKGLGEKVKEVLHLDKKKEHEPSPLAQNTTTN</sequence>